<keyword evidence="3 6" id="KW-0328">Glycosyltransferase</keyword>
<name>A0A7T6ZC00_9BACI</name>
<dbReference type="InterPro" id="IPR029057">
    <property type="entry name" value="PRTase-like"/>
</dbReference>
<dbReference type="KEGG" id="scib:HUG20_12220"/>
<comment type="pathway">
    <text evidence="1 6">Pyrimidine metabolism; UMP biosynthesis via de novo pathway; UMP from orotate: step 1/2.</text>
</comment>
<dbReference type="RefSeq" id="WP_200084956.1">
    <property type="nucleotide sequence ID" value="NZ_CP054706.1"/>
</dbReference>
<dbReference type="InterPro" id="IPR023031">
    <property type="entry name" value="OPRT"/>
</dbReference>
<feature type="binding site" evidence="6">
    <location>
        <position position="126"/>
    </location>
    <ligand>
        <name>orotate</name>
        <dbReference type="ChEBI" id="CHEBI:30839"/>
    </ligand>
</feature>
<evidence type="ECO:0000256" key="3">
    <source>
        <dbReference type="ARBA" id="ARBA00022676"/>
    </source>
</evidence>
<comment type="similarity">
    <text evidence="6">Belongs to the purine/pyrimidine phosphoribosyltransferase family. PyrE subfamily.</text>
</comment>
<proteinExistence type="inferred from homology"/>
<comment type="caution">
    <text evidence="6">Lacks conserved residue(s) required for the propagation of feature annotation.</text>
</comment>
<dbReference type="InterPro" id="IPR004467">
    <property type="entry name" value="Or_phspho_trans_dom"/>
</dbReference>
<dbReference type="EC" id="2.4.2.10" evidence="2 6"/>
<gene>
    <name evidence="6" type="primary">pyrE</name>
    <name evidence="8" type="ORF">HUG20_12220</name>
</gene>
<dbReference type="InterPro" id="IPR000836">
    <property type="entry name" value="PRTase_dom"/>
</dbReference>
<dbReference type="Gene3D" id="3.40.50.2020">
    <property type="match status" value="1"/>
</dbReference>
<feature type="binding site" evidence="6">
    <location>
        <position position="100"/>
    </location>
    <ligand>
        <name>5-phospho-alpha-D-ribose 1-diphosphate</name>
        <dbReference type="ChEBI" id="CHEBI:58017"/>
        <note>ligand shared between dimeric partners</note>
    </ligand>
</feature>
<organism evidence="8 9">
    <name type="scientific">Salicibibacter cibi</name>
    <dbReference type="NCBI Taxonomy" id="2743001"/>
    <lineage>
        <taxon>Bacteria</taxon>
        <taxon>Bacillati</taxon>
        <taxon>Bacillota</taxon>
        <taxon>Bacilli</taxon>
        <taxon>Bacillales</taxon>
        <taxon>Bacillaceae</taxon>
        <taxon>Salicibibacter</taxon>
    </lineage>
</organism>
<evidence type="ECO:0000256" key="6">
    <source>
        <dbReference type="HAMAP-Rule" id="MF_01208"/>
    </source>
</evidence>
<evidence type="ECO:0000313" key="9">
    <source>
        <dbReference type="Proteomes" id="UP000595349"/>
    </source>
</evidence>
<dbReference type="SUPFAM" id="SSF53271">
    <property type="entry name" value="PRTase-like"/>
    <property type="match status" value="1"/>
</dbReference>
<comment type="cofactor">
    <cofactor evidence="6">
        <name>Mg(2+)</name>
        <dbReference type="ChEBI" id="CHEBI:18420"/>
    </cofactor>
</comment>
<dbReference type="NCBIfam" id="TIGR00336">
    <property type="entry name" value="pyrE"/>
    <property type="match status" value="1"/>
</dbReference>
<dbReference type="UniPathway" id="UPA00070">
    <property type="reaction ID" value="UER00119"/>
</dbReference>
<evidence type="ECO:0000256" key="2">
    <source>
        <dbReference type="ARBA" id="ARBA00011971"/>
    </source>
</evidence>
<keyword evidence="5 6" id="KW-0665">Pyrimidine biosynthesis</keyword>
<dbReference type="CDD" id="cd06223">
    <property type="entry name" value="PRTases_typeI"/>
    <property type="match status" value="1"/>
</dbReference>
<comment type="subunit">
    <text evidence="6">Homodimer.</text>
</comment>
<keyword evidence="6" id="KW-0460">Magnesium</keyword>
<dbReference type="GO" id="GO:0044205">
    <property type="term" value="P:'de novo' UMP biosynthetic process"/>
    <property type="evidence" value="ECO:0007669"/>
    <property type="project" value="UniProtKB-UniRule"/>
</dbReference>
<evidence type="ECO:0000256" key="5">
    <source>
        <dbReference type="ARBA" id="ARBA00022975"/>
    </source>
</evidence>
<evidence type="ECO:0000313" key="8">
    <source>
        <dbReference type="EMBL" id="QQK80587.1"/>
    </source>
</evidence>
<comment type="function">
    <text evidence="6">Catalyzes the transfer of a ribosyl phosphate group from 5-phosphoribose 1-diphosphate to orotate, leading to the formation of orotidine monophosphate (OMP).</text>
</comment>
<comment type="catalytic activity">
    <reaction evidence="6">
        <text>orotidine 5'-phosphate + diphosphate = orotate + 5-phospho-alpha-D-ribose 1-diphosphate</text>
        <dbReference type="Rhea" id="RHEA:10380"/>
        <dbReference type="ChEBI" id="CHEBI:30839"/>
        <dbReference type="ChEBI" id="CHEBI:33019"/>
        <dbReference type="ChEBI" id="CHEBI:57538"/>
        <dbReference type="ChEBI" id="CHEBI:58017"/>
        <dbReference type="EC" id="2.4.2.10"/>
    </reaction>
</comment>
<dbReference type="AlphaFoldDB" id="A0A7T6ZC00"/>
<dbReference type="Proteomes" id="UP000595349">
    <property type="component" value="Chromosome"/>
</dbReference>
<feature type="binding site" evidence="6">
    <location>
        <position position="96"/>
    </location>
    <ligand>
        <name>5-phospho-alpha-D-ribose 1-diphosphate</name>
        <dbReference type="ChEBI" id="CHEBI:58017"/>
        <note>ligand shared between dimeric partners</note>
    </ligand>
</feature>
<dbReference type="GO" id="GO:0004588">
    <property type="term" value="F:orotate phosphoribosyltransferase activity"/>
    <property type="evidence" value="ECO:0007669"/>
    <property type="project" value="UniProtKB-UniRule"/>
</dbReference>
<evidence type="ECO:0000256" key="1">
    <source>
        <dbReference type="ARBA" id="ARBA00004889"/>
    </source>
</evidence>
<dbReference type="HAMAP" id="MF_01208">
    <property type="entry name" value="PyrE"/>
    <property type="match status" value="1"/>
</dbReference>
<reference evidence="8 9" key="1">
    <citation type="submission" date="2020-06" db="EMBL/GenBank/DDBJ databases">
        <title>Genomic analysis of Salicibibacter sp. NKC21-4.</title>
        <authorList>
            <person name="Oh Y.J."/>
        </authorList>
    </citation>
    <scope>NUCLEOTIDE SEQUENCE [LARGE SCALE GENOMIC DNA]</scope>
    <source>
        <strain evidence="8 9">NKC21-4</strain>
    </source>
</reference>
<protein>
    <recommendedName>
        <fullName evidence="2 6">Orotate phosphoribosyltransferase</fullName>
        <shortName evidence="6">OPRT</shortName>
        <shortName evidence="6">OPRTase</shortName>
        <ecNumber evidence="2 6">2.4.2.10</ecNumber>
    </recommendedName>
</protein>
<dbReference type="PANTHER" id="PTHR19278:SF9">
    <property type="entry name" value="URIDINE 5'-MONOPHOSPHATE SYNTHASE"/>
    <property type="match status" value="1"/>
</dbReference>
<accession>A0A7T6ZC00</accession>
<dbReference type="Pfam" id="PF00156">
    <property type="entry name" value="Pribosyltran"/>
    <property type="match status" value="1"/>
</dbReference>
<keyword evidence="9" id="KW-1185">Reference proteome</keyword>
<evidence type="ECO:0000256" key="4">
    <source>
        <dbReference type="ARBA" id="ARBA00022679"/>
    </source>
</evidence>
<feature type="binding site" evidence="6">
    <location>
        <position position="102"/>
    </location>
    <ligand>
        <name>5-phospho-alpha-D-ribose 1-diphosphate</name>
        <dbReference type="ChEBI" id="CHEBI:58017"/>
        <note>ligand shared between dimeric partners</note>
    </ligand>
</feature>
<feature type="binding site" description="in other chain" evidence="6">
    <location>
        <begin position="122"/>
        <end position="130"/>
    </location>
    <ligand>
        <name>5-phospho-alpha-D-ribose 1-diphosphate</name>
        <dbReference type="ChEBI" id="CHEBI:58017"/>
        <note>ligand shared between dimeric partners</note>
    </ligand>
</feature>
<dbReference type="GO" id="GO:0000287">
    <property type="term" value="F:magnesium ion binding"/>
    <property type="evidence" value="ECO:0007669"/>
    <property type="project" value="UniProtKB-UniRule"/>
</dbReference>
<dbReference type="GO" id="GO:0019856">
    <property type="term" value="P:pyrimidine nucleobase biosynthetic process"/>
    <property type="evidence" value="ECO:0007669"/>
    <property type="project" value="TreeGrafter"/>
</dbReference>
<evidence type="ECO:0000259" key="7">
    <source>
        <dbReference type="Pfam" id="PF00156"/>
    </source>
</evidence>
<feature type="domain" description="Phosphoribosyltransferase" evidence="7">
    <location>
        <begin position="53"/>
        <end position="152"/>
    </location>
</feature>
<dbReference type="EMBL" id="CP054706">
    <property type="protein sequence ID" value="QQK80587.1"/>
    <property type="molecule type" value="Genomic_DNA"/>
</dbReference>
<sequence length="208" mass="22176">MGKQIELASELLGIGAVSLQPNEPFTWSSGLKAPIYCDNRLTLSFPVLRTKIAEAYSDNIRAHFSEADIIAGTATAGIPHAALVADRMELPMVYVRGKAKGHGKENLIEGSVSAGQKAVVVEDLISTGGSAIEAAKALEAEGVEVLGIIAIFSYGLAIGERKLEEAGLSLETLTDFDALIDASIKNGEIREKDRGVLLEWQKNPETWG</sequence>
<dbReference type="PANTHER" id="PTHR19278">
    <property type="entry name" value="OROTATE PHOSPHORIBOSYLTRANSFERASE"/>
    <property type="match status" value="1"/>
</dbReference>
<keyword evidence="4 6" id="KW-0808">Transferase</keyword>